<proteinExistence type="predicted"/>
<reference evidence="1" key="1">
    <citation type="journal article" date="2015" name="Nature">
        <title>Complex archaea that bridge the gap between prokaryotes and eukaryotes.</title>
        <authorList>
            <person name="Spang A."/>
            <person name="Saw J.H."/>
            <person name="Jorgensen S.L."/>
            <person name="Zaremba-Niedzwiedzka K."/>
            <person name="Martijn J."/>
            <person name="Lind A.E."/>
            <person name="van Eijk R."/>
            <person name="Schleper C."/>
            <person name="Guy L."/>
            <person name="Ettema T.J."/>
        </authorList>
    </citation>
    <scope>NUCLEOTIDE SEQUENCE</scope>
</reference>
<dbReference type="AlphaFoldDB" id="A0A0F9NV44"/>
<accession>A0A0F9NV44</accession>
<protein>
    <submittedName>
        <fullName evidence="1">Uncharacterized protein</fullName>
    </submittedName>
</protein>
<dbReference type="EMBL" id="LAZR01003125">
    <property type="protein sequence ID" value="KKN21714.1"/>
    <property type="molecule type" value="Genomic_DNA"/>
</dbReference>
<gene>
    <name evidence="1" type="ORF">LCGC14_0922540</name>
</gene>
<comment type="caution">
    <text evidence="1">The sequence shown here is derived from an EMBL/GenBank/DDBJ whole genome shotgun (WGS) entry which is preliminary data.</text>
</comment>
<sequence>MIIREYKCGCKITSTKNYPSIEYCPKHKAAPDIYEALKEAENYFVSMKAHIPSHGNTLGMVQKALAKAEEKEEDEILMPYSSSIERKE</sequence>
<name>A0A0F9NV44_9ZZZZ</name>
<organism evidence="1">
    <name type="scientific">marine sediment metagenome</name>
    <dbReference type="NCBI Taxonomy" id="412755"/>
    <lineage>
        <taxon>unclassified sequences</taxon>
        <taxon>metagenomes</taxon>
        <taxon>ecological metagenomes</taxon>
    </lineage>
</organism>
<evidence type="ECO:0000313" key="1">
    <source>
        <dbReference type="EMBL" id="KKN21714.1"/>
    </source>
</evidence>